<gene>
    <name evidence="3" type="ORF">WJU16_25045</name>
</gene>
<dbReference type="Proteomes" id="UP001485459">
    <property type="component" value="Chromosome"/>
</dbReference>
<keyword evidence="3" id="KW-0418">Kinase</keyword>
<evidence type="ECO:0000313" key="3">
    <source>
        <dbReference type="EMBL" id="WZN41234.1"/>
    </source>
</evidence>
<name>A0ABZ2YP71_9BACT</name>
<evidence type="ECO:0000259" key="2">
    <source>
        <dbReference type="Pfam" id="PF06580"/>
    </source>
</evidence>
<dbReference type="PANTHER" id="PTHR34220:SF7">
    <property type="entry name" value="SENSOR HISTIDINE KINASE YPDA"/>
    <property type="match status" value="1"/>
</dbReference>
<dbReference type="Pfam" id="PF06580">
    <property type="entry name" value="His_kinase"/>
    <property type="match status" value="1"/>
</dbReference>
<evidence type="ECO:0000313" key="4">
    <source>
        <dbReference type="Proteomes" id="UP001485459"/>
    </source>
</evidence>
<dbReference type="EMBL" id="CP149822">
    <property type="protein sequence ID" value="WZN41234.1"/>
    <property type="molecule type" value="Genomic_DNA"/>
</dbReference>
<keyword evidence="1" id="KW-0812">Transmembrane</keyword>
<feature type="transmembrane region" description="Helical" evidence="1">
    <location>
        <begin position="111"/>
        <end position="129"/>
    </location>
</feature>
<dbReference type="GO" id="GO:0016301">
    <property type="term" value="F:kinase activity"/>
    <property type="evidence" value="ECO:0007669"/>
    <property type="project" value="UniProtKB-KW"/>
</dbReference>
<feature type="transmembrane region" description="Helical" evidence="1">
    <location>
        <begin position="12"/>
        <end position="29"/>
    </location>
</feature>
<evidence type="ECO:0000256" key="1">
    <source>
        <dbReference type="SAM" id="Phobius"/>
    </source>
</evidence>
<dbReference type="RefSeq" id="WP_341836089.1">
    <property type="nucleotide sequence ID" value="NZ_CP149822.1"/>
</dbReference>
<keyword evidence="3" id="KW-0808">Transferase</keyword>
<organism evidence="3 4">
    <name type="scientific">Chitinophaga pollutisoli</name>
    <dbReference type="NCBI Taxonomy" id="3133966"/>
    <lineage>
        <taxon>Bacteria</taxon>
        <taxon>Pseudomonadati</taxon>
        <taxon>Bacteroidota</taxon>
        <taxon>Chitinophagia</taxon>
        <taxon>Chitinophagales</taxon>
        <taxon>Chitinophagaceae</taxon>
        <taxon>Chitinophaga</taxon>
    </lineage>
</organism>
<sequence length="329" mass="37468">MSKFLKKHAVRIAITLLIMIAAFFIGLMMSPSFSVIVAAISVPVVQMLWFMLARIHRLLDRLLPFEKSEAGRMILQLLVGFIAGGIVTSIGMLVFLLHLPFSNLVGIPLMYSPYLSIIINIALIGQHYFQAWKNNAVKEERIKRENLQMQLQHLKNQIDPHFLFNAFTSLDSLTQTNPTLASEFIRHLSKIYRHALENKDNGVTPLSVELDMLRHYTALQKIRFGDALAIDIDINPSQEDKGVAALSLQMLIDNAIKHNEIHPEHPLYIRVYEEDGYIVVSNNKQIRRQLAPSNKQGLLQLKQMYKLLGEKEVIVKDGDTQFTVSMPML</sequence>
<dbReference type="InterPro" id="IPR010559">
    <property type="entry name" value="Sig_transdc_His_kin_internal"/>
</dbReference>
<feature type="domain" description="Signal transduction histidine kinase internal region" evidence="2">
    <location>
        <begin position="149"/>
        <end position="228"/>
    </location>
</feature>
<accession>A0ABZ2YP71</accession>
<reference evidence="4" key="1">
    <citation type="submission" date="2024-03" db="EMBL/GenBank/DDBJ databases">
        <title>Chitinophaga horti sp. nov., isolated from garden soil.</title>
        <authorList>
            <person name="Lee D.S."/>
            <person name="Han D.M."/>
            <person name="Baek J.H."/>
            <person name="Choi D.G."/>
            <person name="Jeon J.H."/>
            <person name="Jeon C.O."/>
        </authorList>
    </citation>
    <scope>NUCLEOTIDE SEQUENCE [LARGE SCALE GENOMIC DNA]</scope>
    <source>
        <strain evidence="4">GPA1</strain>
    </source>
</reference>
<feature type="transmembrane region" description="Helical" evidence="1">
    <location>
        <begin position="74"/>
        <end position="99"/>
    </location>
</feature>
<keyword evidence="1" id="KW-0472">Membrane</keyword>
<dbReference type="PANTHER" id="PTHR34220">
    <property type="entry name" value="SENSOR HISTIDINE KINASE YPDA"/>
    <property type="match status" value="1"/>
</dbReference>
<feature type="transmembrane region" description="Helical" evidence="1">
    <location>
        <begin position="35"/>
        <end position="53"/>
    </location>
</feature>
<keyword evidence="4" id="KW-1185">Reference proteome</keyword>
<proteinExistence type="predicted"/>
<protein>
    <submittedName>
        <fullName evidence="3">Histidine kinase</fullName>
    </submittedName>
</protein>
<dbReference type="InterPro" id="IPR050640">
    <property type="entry name" value="Bact_2-comp_sensor_kinase"/>
</dbReference>
<keyword evidence="1" id="KW-1133">Transmembrane helix</keyword>